<dbReference type="EMBL" id="CP034338">
    <property type="protein sequence ID" value="AZL68824.1"/>
    <property type="molecule type" value="Genomic_DNA"/>
</dbReference>
<protein>
    <submittedName>
        <fullName evidence="1">Uncharacterized protein</fullName>
    </submittedName>
</protein>
<organism evidence="1 2">
    <name type="scientific">Pseudomonas entomophila</name>
    <dbReference type="NCBI Taxonomy" id="312306"/>
    <lineage>
        <taxon>Bacteria</taxon>
        <taxon>Pseudomonadati</taxon>
        <taxon>Pseudomonadota</taxon>
        <taxon>Gammaproteobacteria</taxon>
        <taxon>Pseudomonadales</taxon>
        <taxon>Pseudomonadaceae</taxon>
        <taxon>Pseudomonas</taxon>
    </lineage>
</organism>
<dbReference type="OrthoDB" id="6684064at2"/>
<sequence length="109" mass="12535">MPEEIKLIQSAPVVRDEYGMFEHPDLPDFDEGDGERCKAWFAQQGLQVAMVFLETDAPEEIADRYFASDEPHCGYWEPSKPEGDGWFCLAIHDTDDGPVCWWGRREVKP</sequence>
<dbReference type="AlphaFoldDB" id="A0A3S8UKA4"/>
<reference evidence="1 2" key="1">
    <citation type="submission" date="2018-12" db="EMBL/GenBank/DDBJ databases">
        <authorList>
            <person name="Li S."/>
            <person name="Yang R."/>
            <person name="Chen G."/>
            <person name="Zou L."/>
            <person name="Zhang C."/>
            <person name="Chen Y."/>
            <person name="Liu Z."/>
            <person name="Li Y."/>
            <person name="Yan Y."/>
            <person name="Huang M."/>
            <person name="Chen T."/>
        </authorList>
    </citation>
    <scope>NUCLEOTIDE SEQUENCE [LARGE SCALE GENOMIC DNA]</scope>
    <source>
        <strain evidence="1 2">1257</strain>
    </source>
</reference>
<dbReference type="KEGG" id="pory:EJA05_14260"/>
<evidence type="ECO:0000313" key="1">
    <source>
        <dbReference type="EMBL" id="AZL68824.1"/>
    </source>
</evidence>
<gene>
    <name evidence="1" type="ORF">EJA05_14260</name>
</gene>
<accession>A0A3S8UKA4</accession>
<name>A0A3S8UKA4_9PSED</name>
<proteinExistence type="predicted"/>
<dbReference type="Proteomes" id="UP000268230">
    <property type="component" value="Chromosome"/>
</dbReference>
<evidence type="ECO:0000313" key="2">
    <source>
        <dbReference type="Proteomes" id="UP000268230"/>
    </source>
</evidence>